<evidence type="ECO:0000313" key="2">
    <source>
        <dbReference type="Proteomes" id="UP000053989"/>
    </source>
</evidence>
<reference evidence="2" key="2">
    <citation type="submission" date="2015-01" db="EMBL/GenBank/DDBJ databases">
        <title>Evolutionary Origins and Diversification of the Mycorrhizal Mutualists.</title>
        <authorList>
            <consortium name="DOE Joint Genome Institute"/>
            <consortium name="Mycorrhizal Genomics Consortium"/>
            <person name="Kohler A."/>
            <person name="Kuo A."/>
            <person name="Nagy L.G."/>
            <person name="Floudas D."/>
            <person name="Copeland A."/>
            <person name="Barry K.W."/>
            <person name="Cichocki N."/>
            <person name="Veneault-Fourrey C."/>
            <person name="LaButti K."/>
            <person name="Lindquist E.A."/>
            <person name="Lipzen A."/>
            <person name="Lundell T."/>
            <person name="Morin E."/>
            <person name="Murat C."/>
            <person name="Riley R."/>
            <person name="Ohm R."/>
            <person name="Sun H."/>
            <person name="Tunlid A."/>
            <person name="Henrissat B."/>
            <person name="Grigoriev I.V."/>
            <person name="Hibbett D.S."/>
            <person name="Martin F."/>
        </authorList>
    </citation>
    <scope>NUCLEOTIDE SEQUENCE [LARGE SCALE GENOMIC DNA]</scope>
    <source>
        <strain evidence="2">Foug A</strain>
    </source>
</reference>
<gene>
    <name evidence="1" type="ORF">SCLCIDRAFT_1223236</name>
</gene>
<dbReference type="EMBL" id="KN822191">
    <property type="protein sequence ID" value="KIM53061.1"/>
    <property type="molecule type" value="Genomic_DNA"/>
</dbReference>
<sequence length="187" mass="21346">MFLLPQGDKANVEGLSDTNPVVLNDVKKKDFEQLLKALMHRKYGENRDQPILEQGQWISVLKLSTMWEFGGLRRSAIDNLDGGSNPLNPVDKFLLALRYDVTEWTLSALLKLAQRPEPISIEEGRKLGLETALKIASVREKFRLRPQALCDYCENRAKNGKYLTVGNRDPETEKLDFTRKIRAAFDL</sequence>
<reference evidence="1 2" key="1">
    <citation type="submission" date="2014-04" db="EMBL/GenBank/DDBJ databases">
        <authorList>
            <consortium name="DOE Joint Genome Institute"/>
            <person name="Kuo A."/>
            <person name="Kohler A."/>
            <person name="Nagy L.G."/>
            <person name="Floudas D."/>
            <person name="Copeland A."/>
            <person name="Barry K.W."/>
            <person name="Cichocki N."/>
            <person name="Veneault-Fourrey C."/>
            <person name="LaButti K."/>
            <person name="Lindquist E.A."/>
            <person name="Lipzen A."/>
            <person name="Lundell T."/>
            <person name="Morin E."/>
            <person name="Murat C."/>
            <person name="Sun H."/>
            <person name="Tunlid A."/>
            <person name="Henrissat B."/>
            <person name="Grigoriev I.V."/>
            <person name="Hibbett D.S."/>
            <person name="Martin F."/>
            <person name="Nordberg H.P."/>
            <person name="Cantor M.N."/>
            <person name="Hua S.X."/>
        </authorList>
    </citation>
    <scope>NUCLEOTIDE SEQUENCE [LARGE SCALE GENOMIC DNA]</scope>
    <source>
        <strain evidence="1 2">Foug A</strain>
    </source>
</reference>
<keyword evidence="2" id="KW-1185">Reference proteome</keyword>
<organism evidence="1 2">
    <name type="scientific">Scleroderma citrinum Foug A</name>
    <dbReference type="NCBI Taxonomy" id="1036808"/>
    <lineage>
        <taxon>Eukaryota</taxon>
        <taxon>Fungi</taxon>
        <taxon>Dikarya</taxon>
        <taxon>Basidiomycota</taxon>
        <taxon>Agaricomycotina</taxon>
        <taxon>Agaricomycetes</taxon>
        <taxon>Agaricomycetidae</taxon>
        <taxon>Boletales</taxon>
        <taxon>Sclerodermatineae</taxon>
        <taxon>Sclerodermataceae</taxon>
        <taxon>Scleroderma</taxon>
    </lineage>
</organism>
<dbReference type="STRING" id="1036808.A0A0C3DAD3"/>
<dbReference type="OrthoDB" id="2367075at2759"/>
<accession>A0A0C3DAD3</accession>
<proteinExistence type="predicted"/>
<dbReference type="InParanoid" id="A0A0C3DAD3"/>
<dbReference type="Proteomes" id="UP000053989">
    <property type="component" value="Unassembled WGS sequence"/>
</dbReference>
<dbReference type="HOGENOM" id="CLU_047592_2_0_1"/>
<name>A0A0C3DAD3_9AGAM</name>
<dbReference type="AlphaFoldDB" id="A0A0C3DAD3"/>
<evidence type="ECO:0000313" key="1">
    <source>
        <dbReference type="EMBL" id="KIM53061.1"/>
    </source>
</evidence>
<protein>
    <recommendedName>
        <fullName evidence="3">BTB domain-containing protein</fullName>
    </recommendedName>
</protein>
<evidence type="ECO:0008006" key="3">
    <source>
        <dbReference type="Google" id="ProtNLM"/>
    </source>
</evidence>